<dbReference type="InterPro" id="IPR004401">
    <property type="entry name" value="YbaB/EbfC"/>
</dbReference>
<dbReference type="EMBL" id="QOIL01000006">
    <property type="protein sequence ID" value="RCG31021.1"/>
    <property type="molecule type" value="Genomic_DNA"/>
</dbReference>
<feature type="compositionally biased region" description="Basic and acidic residues" evidence="1">
    <location>
        <begin position="1"/>
        <end position="11"/>
    </location>
</feature>
<evidence type="ECO:0000313" key="2">
    <source>
        <dbReference type="EMBL" id="RCG31021.1"/>
    </source>
</evidence>
<dbReference type="InterPro" id="IPR036894">
    <property type="entry name" value="YbaB-like_sf"/>
</dbReference>
<dbReference type="Pfam" id="PF02575">
    <property type="entry name" value="YbaB_DNA_bd"/>
    <property type="match status" value="1"/>
</dbReference>
<evidence type="ECO:0000313" key="3">
    <source>
        <dbReference type="Proteomes" id="UP000253094"/>
    </source>
</evidence>
<dbReference type="Proteomes" id="UP000253094">
    <property type="component" value="Unassembled WGS sequence"/>
</dbReference>
<proteinExistence type="predicted"/>
<sequence>MGDAPEARGKEQPVYNLDADPANWREGDLERDAERAAKIMAWVEEARDELESIVGEGEAGEGQIKVTTTADGLVRDVVVTRRAMRLDSRTLAEQLLLAVGRAQDDAERRGRAMLDEALGEVLPPGTLDLGVVEEEQGRLLRLFERP</sequence>
<reference evidence="2 3" key="1">
    <citation type="submission" date="2018-06" db="EMBL/GenBank/DDBJ databases">
        <title>Sphaerisporangium craniellae sp. nov., isolated from a marine sponge in the South China Sea.</title>
        <authorList>
            <person name="Li L."/>
        </authorList>
    </citation>
    <scope>NUCLEOTIDE SEQUENCE [LARGE SCALE GENOMIC DNA]</scope>
    <source>
        <strain evidence="2 3">CCTCC AA 208026</strain>
    </source>
</reference>
<dbReference type="Gene3D" id="3.30.1310.10">
    <property type="entry name" value="Nucleoid-associated protein YbaB-like domain"/>
    <property type="match status" value="1"/>
</dbReference>
<dbReference type="OrthoDB" id="3515762at2"/>
<dbReference type="RefSeq" id="WP_114029155.1">
    <property type="nucleotide sequence ID" value="NZ_QOIL01000006.1"/>
</dbReference>
<dbReference type="SUPFAM" id="SSF82607">
    <property type="entry name" value="YbaB-like"/>
    <property type="match status" value="1"/>
</dbReference>
<protein>
    <submittedName>
        <fullName evidence="2">YbaB/EbfC family DNA-binding protein</fullName>
    </submittedName>
</protein>
<accession>A0A367FL86</accession>
<feature type="region of interest" description="Disordered" evidence="1">
    <location>
        <begin position="1"/>
        <end position="22"/>
    </location>
</feature>
<gene>
    <name evidence="2" type="ORF">DQ384_13840</name>
</gene>
<comment type="caution">
    <text evidence="2">The sequence shown here is derived from an EMBL/GenBank/DDBJ whole genome shotgun (WGS) entry which is preliminary data.</text>
</comment>
<keyword evidence="2" id="KW-0238">DNA-binding</keyword>
<evidence type="ECO:0000256" key="1">
    <source>
        <dbReference type="SAM" id="MobiDB-lite"/>
    </source>
</evidence>
<dbReference type="GO" id="GO:0003677">
    <property type="term" value="F:DNA binding"/>
    <property type="evidence" value="ECO:0007669"/>
    <property type="project" value="UniProtKB-KW"/>
</dbReference>
<dbReference type="AlphaFoldDB" id="A0A367FL86"/>
<name>A0A367FL86_9ACTN</name>
<organism evidence="2 3">
    <name type="scientific">Sphaerisporangium album</name>
    <dbReference type="NCBI Taxonomy" id="509200"/>
    <lineage>
        <taxon>Bacteria</taxon>
        <taxon>Bacillati</taxon>
        <taxon>Actinomycetota</taxon>
        <taxon>Actinomycetes</taxon>
        <taxon>Streptosporangiales</taxon>
        <taxon>Streptosporangiaceae</taxon>
        <taxon>Sphaerisporangium</taxon>
    </lineage>
</organism>
<keyword evidence="3" id="KW-1185">Reference proteome</keyword>